<protein>
    <recommendedName>
        <fullName evidence="2">DUF7495 domain-containing protein</fullName>
    </recommendedName>
</protein>
<dbReference type="PANTHER" id="PTHR31469:SF8">
    <property type="entry name" value="OS07G0641000 PROTEIN"/>
    <property type="match status" value="1"/>
</dbReference>
<dbReference type="GO" id="GO:0016740">
    <property type="term" value="F:transferase activity"/>
    <property type="evidence" value="ECO:0007669"/>
    <property type="project" value="UniProtKB-KW"/>
</dbReference>
<evidence type="ECO:0000313" key="4">
    <source>
        <dbReference type="Proteomes" id="UP001515480"/>
    </source>
</evidence>
<dbReference type="Proteomes" id="UP001515480">
    <property type="component" value="Unassembled WGS sequence"/>
</dbReference>
<dbReference type="GO" id="GO:0006004">
    <property type="term" value="P:fucose metabolic process"/>
    <property type="evidence" value="ECO:0007669"/>
    <property type="project" value="UniProtKB-KW"/>
</dbReference>
<dbReference type="AlphaFoldDB" id="A0AB34JI23"/>
<organism evidence="3 4">
    <name type="scientific">Prymnesium parvum</name>
    <name type="common">Toxic golden alga</name>
    <dbReference type="NCBI Taxonomy" id="97485"/>
    <lineage>
        <taxon>Eukaryota</taxon>
        <taxon>Haptista</taxon>
        <taxon>Haptophyta</taxon>
        <taxon>Prymnesiophyceae</taxon>
        <taxon>Prymnesiales</taxon>
        <taxon>Prymnesiaceae</taxon>
        <taxon>Prymnesium</taxon>
    </lineage>
</organism>
<comment type="caution">
    <text evidence="3">The sequence shown here is derived from an EMBL/GenBank/DDBJ whole genome shotgun (WGS) entry which is preliminary data.</text>
</comment>
<keyword evidence="4" id="KW-1185">Reference proteome</keyword>
<evidence type="ECO:0000256" key="1">
    <source>
        <dbReference type="SAM" id="MobiDB-lite"/>
    </source>
</evidence>
<dbReference type="PANTHER" id="PTHR31469">
    <property type="entry name" value="OS07G0633600 PROTEIN"/>
    <property type="match status" value="1"/>
</dbReference>
<accession>A0AB34JI23</accession>
<gene>
    <name evidence="3" type="ORF">AB1Y20_021988</name>
</gene>
<dbReference type="Pfam" id="PF24325">
    <property type="entry name" value="DUF7495"/>
    <property type="match status" value="1"/>
</dbReference>
<proteinExistence type="predicted"/>
<feature type="domain" description="DUF7495" evidence="2">
    <location>
        <begin position="150"/>
        <end position="249"/>
    </location>
</feature>
<dbReference type="CDD" id="cd11296">
    <property type="entry name" value="O-FucT_like"/>
    <property type="match status" value="1"/>
</dbReference>
<evidence type="ECO:0000313" key="3">
    <source>
        <dbReference type="EMBL" id="KAL1520402.1"/>
    </source>
</evidence>
<sequence length="600" mass="66295">MAGGWRHDEQRVLARMRYWREPVLAQPPSPQYLGFSPDCGGFNNVRMAFEFAVIAAFITRRSLVLPPAQPWYLIDFGPFSVMRPDPSAAPRSSHFAHFFNLSSLASHVPVLSAARLLSTRAEALGLAAHELLPQLAAPPAPLHLRLPASLTFRSARAACRGEGRRLCSYDELCPPRAGSRTPAAWRTEGRLQGDHWAPVRDGEGRRLHDWVEVGDSAGRQCVRHSAYGLPPPWEASNETRLKGHVFCCAARGAPAARDEGAPPADGPLAAYGEAAVEAAVEAKGAAWWQRQLAAAATPLPWSPLSRRAATPPPRRRAAPPATACRRRRYVAWPSVRHVEAAAARDASLRRAVAARQGVEYSGALVHAPLLDLPSCRRDRSDAYRYLGQMAHAVVAAPPSRVGADVRQVLRDGVRYVDAVWQVATRVVAYLGAFGYSALHVRRNDLQYKHVFVAANQTLSNVAPLLREGEVLYLATDESDPTFFDVWRRRHPQIYRWADLFGEATGGLLRGVAVDRKLIGCIEQAICAMGRRFIGTQHSTFSGYITRLRGFIGAPDTLIYHHNRPWSASHARNEQMQPAHDGRNYMDEDPVMWTSTRGKDS</sequence>
<reference evidence="3 4" key="1">
    <citation type="journal article" date="2024" name="Science">
        <title>Giant polyketide synthase enzymes in the biosynthesis of giant marine polyether toxins.</title>
        <authorList>
            <person name="Fallon T.R."/>
            <person name="Shende V.V."/>
            <person name="Wierzbicki I.H."/>
            <person name="Pendleton A.L."/>
            <person name="Watervoot N.F."/>
            <person name="Auber R.P."/>
            <person name="Gonzalez D.J."/>
            <person name="Wisecaver J.H."/>
            <person name="Moore B.S."/>
        </authorList>
    </citation>
    <scope>NUCLEOTIDE SEQUENCE [LARGE SCALE GENOMIC DNA]</scope>
    <source>
        <strain evidence="3 4">12B1</strain>
    </source>
</reference>
<feature type="region of interest" description="Disordered" evidence="1">
    <location>
        <begin position="568"/>
        <end position="600"/>
    </location>
</feature>
<evidence type="ECO:0000259" key="2">
    <source>
        <dbReference type="Pfam" id="PF24325"/>
    </source>
</evidence>
<dbReference type="Gene3D" id="3.40.50.11350">
    <property type="match status" value="1"/>
</dbReference>
<dbReference type="InterPro" id="IPR055918">
    <property type="entry name" value="DUF7495"/>
</dbReference>
<dbReference type="EMBL" id="JBGBPQ010000008">
    <property type="protein sequence ID" value="KAL1520402.1"/>
    <property type="molecule type" value="Genomic_DNA"/>
</dbReference>
<name>A0AB34JI23_PRYPA</name>